<proteinExistence type="predicted"/>
<sequence>MRLIHIPGGVGIPVVAALPAAARTLSVGGDVHAGGDVAGSRAQGERDLFAAGPAAAFLAPILWTHGCLLRAYVAALFPLEVLRTSTTPRGLGTRLLALGLVIAAVLNFLPLPGWMANPATGFPGIGAIALTSADLTGRLSNARPGKAR</sequence>
<feature type="transmembrane region" description="Helical" evidence="1">
    <location>
        <begin position="91"/>
        <end position="109"/>
    </location>
</feature>
<comment type="caution">
    <text evidence="2">The sequence shown here is derived from an EMBL/GenBank/DDBJ whole genome shotgun (WGS) entry which is preliminary data.</text>
</comment>
<evidence type="ECO:0000256" key="1">
    <source>
        <dbReference type="SAM" id="Phobius"/>
    </source>
</evidence>
<name>A0ABT4JA07_9RHOB</name>
<keyword evidence="1" id="KW-1133">Transmembrane helix</keyword>
<dbReference type="RefSeq" id="WP_268943842.1">
    <property type="nucleotide sequence ID" value="NZ_JAPTYD010000049.1"/>
</dbReference>
<gene>
    <name evidence="2" type="ORF">OU682_19290</name>
</gene>
<reference evidence="2" key="1">
    <citation type="submission" date="2022-12" db="EMBL/GenBank/DDBJ databases">
        <title>Paracoccus sp. EF6 isolated from a lake water.</title>
        <authorList>
            <person name="Liu H."/>
        </authorList>
    </citation>
    <scope>NUCLEOTIDE SEQUENCE</scope>
    <source>
        <strain evidence="2">EF6</strain>
    </source>
</reference>
<dbReference type="Proteomes" id="UP001149822">
    <property type="component" value="Unassembled WGS sequence"/>
</dbReference>
<keyword evidence="1" id="KW-0472">Membrane</keyword>
<organism evidence="2 3">
    <name type="scientific">Paracoccus benzoatiresistens</name>
    <dbReference type="NCBI Taxonomy" id="2997341"/>
    <lineage>
        <taxon>Bacteria</taxon>
        <taxon>Pseudomonadati</taxon>
        <taxon>Pseudomonadota</taxon>
        <taxon>Alphaproteobacteria</taxon>
        <taxon>Rhodobacterales</taxon>
        <taxon>Paracoccaceae</taxon>
        <taxon>Paracoccus</taxon>
    </lineage>
</organism>
<evidence type="ECO:0000313" key="2">
    <source>
        <dbReference type="EMBL" id="MCZ0963744.1"/>
    </source>
</evidence>
<keyword evidence="1" id="KW-0812">Transmembrane</keyword>
<evidence type="ECO:0000313" key="3">
    <source>
        <dbReference type="Proteomes" id="UP001149822"/>
    </source>
</evidence>
<keyword evidence="3" id="KW-1185">Reference proteome</keyword>
<feature type="transmembrane region" description="Helical" evidence="1">
    <location>
        <begin position="54"/>
        <end position="79"/>
    </location>
</feature>
<dbReference type="EMBL" id="JAPTYD010000049">
    <property type="protein sequence ID" value="MCZ0963744.1"/>
    <property type="molecule type" value="Genomic_DNA"/>
</dbReference>
<accession>A0ABT4JA07</accession>
<protein>
    <submittedName>
        <fullName evidence="2">Uncharacterized protein</fullName>
    </submittedName>
</protein>